<dbReference type="GO" id="GO:0046872">
    <property type="term" value="F:metal ion binding"/>
    <property type="evidence" value="ECO:0007669"/>
    <property type="project" value="UniProtKB-KW"/>
</dbReference>
<sequence>MNFSHFFTSLIAIVNEMSPYIILGFIIAGFLHVFIRPDTMGRHLAGRGIKPVMKAALLGIPLPLCSCGVLPTAVSLRRQGASKGATTSFLIATPQTGVDSIAATYSLLGLPFAILRPVGALAGALLGGVAVGRLDSDSQSGSETACHSTAGGHEHSDAGFVKKIIEAVRYGLVDMVGSVGKWLVIGLIVAALITVLVPDELFLGLSQYPLLAMLVMVVVSVPMYICATGSIPIALSLIAKGLTPGVGFVLLMAGPAANFASMMILSKTIGRKSTYIYVGSVVLTAILFGLAIDYLLPREWFMPSVSHLSPHCHHTFGIFESMCSLLLLCLLVYSGIRQHNCKIDHQHNLNTNASNMKQVYIIEGMSCSHCQASVKKAILNLKGVQSVTVDLGSGEAVVEGDVDANTVREAIYEAGFSVKE</sequence>
<dbReference type="AlphaFoldDB" id="A0A2V1IQS8"/>
<feature type="domain" description="HMA" evidence="9">
    <location>
        <begin position="356"/>
        <end position="419"/>
    </location>
</feature>
<keyword evidence="6 8" id="KW-1133">Transmembrane helix</keyword>
<feature type="transmembrane region" description="Helical" evidence="8">
    <location>
        <begin position="17"/>
        <end position="35"/>
    </location>
</feature>
<accession>A0A2V1IQS8</accession>
<evidence type="ECO:0000256" key="4">
    <source>
        <dbReference type="ARBA" id="ARBA00022692"/>
    </source>
</evidence>
<dbReference type="Pfam" id="PF03773">
    <property type="entry name" value="ArsP_1"/>
    <property type="match status" value="1"/>
</dbReference>
<keyword evidence="4 8" id="KW-0812">Transmembrane</keyword>
<keyword evidence="5" id="KW-0479">Metal-binding</keyword>
<evidence type="ECO:0000256" key="3">
    <source>
        <dbReference type="ARBA" id="ARBA00022475"/>
    </source>
</evidence>
<feature type="transmembrane region" description="Helical" evidence="8">
    <location>
        <begin position="316"/>
        <end position="336"/>
    </location>
</feature>
<dbReference type="PROSITE" id="PS50846">
    <property type="entry name" value="HMA_2"/>
    <property type="match status" value="1"/>
</dbReference>
<reference evidence="11" key="1">
    <citation type="submission" date="2018-02" db="EMBL/GenBank/DDBJ databases">
        <authorList>
            <person name="Clavel T."/>
            <person name="Strowig T."/>
        </authorList>
    </citation>
    <scope>NUCLEOTIDE SEQUENCE [LARGE SCALE GENOMIC DNA]</scope>
    <source>
        <strain evidence="11">DSM 103720</strain>
    </source>
</reference>
<dbReference type="InterPro" id="IPR006121">
    <property type="entry name" value="HMA_dom"/>
</dbReference>
<dbReference type="GeneID" id="82525242"/>
<feature type="transmembrane region" description="Helical" evidence="8">
    <location>
        <begin position="210"/>
        <end position="239"/>
    </location>
</feature>
<proteinExistence type="inferred from homology"/>
<dbReference type="Gene3D" id="3.30.70.100">
    <property type="match status" value="1"/>
</dbReference>
<evidence type="ECO:0000256" key="7">
    <source>
        <dbReference type="ARBA" id="ARBA00023136"/>
    </source>
</evidence>
<evidence type="ECO:0000256" key="6">
    <source>
        <dbReference type="ARBA" id="ARBA00022989"/>
    </source>
</evidence>
<evidence type="ECO:0000259" key="9">
    <source>
        <dbReference type="PROSITE" id="PS50846"/>
    </source>
</evidence>
<feature type="transmembrane region" description="Helical" evidence="8">
    <location>
        <begin position="55"/>
        <end position="74"/>
    </location>
</feature>
<dbReference type="InterPro" id="IPR005524">
    <property type="entry name" value="DUF318"/>
</dbReference>
<dbReference type="GO" id="GO:0005886">
    <property type="term" value="C:plasma membrane"/>
    <property type="evidence" value="ECO:0007669"/>
    <property type="project" value="UniProtKB-SubCell"/>
</dbReference>
<gene>
    <name evidence="10" type="ORF">C5O23_02620</name>
</gene>
<evidence type="ECO:0000256" key="5">
    <source>
        <dbReference type="ARBA" id="ARBA00022723"/>
    </source>
</evidence>
<feature type="transmembrane region" description="Helical" evidence="8">
    <location>
        <begin position="179"/>
        <end position="198"/>
    </location>
</feature>
<comment type="caution">
    <text evidence="10">The sequence shown here is derived from an EMBL/GenBank/DDBJ whole genome shotgun (WGS) entry which is preliminary data.</text>
</comment>
<dbReference type="Proteomes" id="UP000244905">
    <property type="component" value="Unassembled WGS sequence"/>
</dbReference>
<keyword evidence="3" id="KW-1003">Cell membrane</keyword>
<dbReference type="EMBL" id="PUEC01000004">
    <property type="protein sequence ID" value="PWB03622.1"/>
    <property type="molecule type" value="Genomic_DNA"/>
</dbReference>
<keyword evidence="11" id="KW-1185">Reference proteome</keyword>
<evidence type="ECO:0000256" key="2">
    <source>
        <dbReference type="ARBA" id="ARBA00006386"/>
    </source>
</evidence>
<protein>
    <submittedName>
        <fullName evidence="10">Heavy metal-associated domain-containing protein</fullName>
    </submittedName>
</protein>
<organism evidence="10 11">
    <name type="scientific">Duncaniella muris</name>
    <dbReference type="NCBI Taxonomy" id="2094150"/>
    <lineage>
        <taxon>Bacteria</taxon>
        <taxon>Pseudomonadati</taxon>
        <taxon>Bacteroidota</taxon>
        <taxon>Bacteroidia</taxon>
        <taxon>Bacteroidales</taxon>
        <taxon>Muribaculaceae</taxon>
        <taxon>Duncaniella</taxon>
    </lineage>
</organism>
<dbReference type="SUPFAM" id="SSF55008">
    <property type="entry name" value="HMA, heavy metal-associated domain"/>
    <property type="match status" value="1"/>
</dbReference>
<dbReference type="NCBIfam" id="NF033936">
    <property type="entry name" value="CuZnOut_SO0444"/>
    <property type="match status" value="1"/>
</dbReference>
<dbReference type="CDD" id="cd00371">
    <property type="entry name" value="HMA"/>
    <property type="match status" value="1"/>
</dbReference>
<keyword evidence="7 8" id="KW-0472">Membrane</keyword>
<dbReference type="RefSeq" id="WP_107031404.1">
    <property type="nucleotide sequence ID" value="NZ_CAORQB010000059.1"/>
</dbReference>
<evidence type="ECO:0000313" key="11">
    <source>
        <dbReference type="Proteomes" id="UP000244905"/>
    </source>
</evidence>
<comment type="similarity">
    <text evidence="2">Belongs to the UPF0718 family.</text>
</comment>
<feature type="transmembrane region" description="Helical" evidence="8">
    <location>
        <begin position="245"/>
        <end position="265"/>
    </location>
</feature>
<evidence type="ECO:0000256" key="1">
    <source>
        <dbReference type="ARBA" id="ARBA00004651"/>
    </source>
</evidence>
<evidence type="ECO:0000313" key="10">
    <source>
        <dbReference type="EMBL" id="PWB03622.1"/>
    </source>
</evidence>
<dbReference type="InterPro" id="IPR036163">
    <property type="entry name" value="HMA_dom_sf"/>
</dbReference>
<evidence type="ECO:0000256" key="8">
    <source>
        <dbReference type="SAM" id="Phobius"/>
    </source>
</evidence>
<dbReference type="PROSITE" id="PS01047">
    <property type="entry name" value="HMA_1"/>
    <property type="match status" value="1"/>
</dbReference>
<dbReference type="InterPro" id="IPR052923">
    <property type="entry name" value="UPF0718"/>
</dbReference>
<feature type="transmembrane region" description="Helical" evidence="8">
    <location>
        <begin position="277"/>
        <end position="296"/>
    </location>
</feature>
<dbReference type="Pfam" id="PF00403">
    <property type="entry name" value="HMA"/>
    <property type="match status" value="1"/>
</dbReference>
<dbReference type="PANTHER" id="PTHR34184:SF4">
    <property type="entry name" value="UPF0718 PROTEIN YCGR"/>
    <property type="match status" value="1"/>
</dbReference>
<comment type="subcellular location">
    <subcellularLocation>
        <location evidence="1">Cell membrane</location>
        <topology evidence="1">Multi-pass membrane protein</topology>
    </subcellularLocation>
</comment>
<dbReference type="InterPro" id="IPR017969">
    <property type="entry name" value="Heavy-metal-associated_CS"/>
</dbReference>
<dbReference type="PANTHER" id="PTHR34184">
    <property type="entry name" value="UPF0718 PROTEIN YCGR"/>
    <property type="match status" value="1"/>
</dbReference>
<name>A0A2V1IQS8_9BACT</name>